<dbReference type="InterPro" id="IPR055361">
    <property type="entry name" value="tRNA_methyltr_TrmB_bact"/>
</dbReference>
<dbReference type="Pfam" id="PF02390">
    <property type="entry name" value="Methyltransf_4"/>
    <property type="match status" value="1"/>
</dbReference>
<evidence type="ECO:0000256" key="4">
    <source>
        <dbReference type="ARBA" id="ARBA00022679"/>
    </source>
</evidence>
<dbReference type="InterPro" id="IPR003358">
    <property type="entry name" value="tRNA_(Gua-N-7)_MeTrfase_Trmb"/>
</dbReference>
<evidence type="ECO:0000256" key="3">
    <source>
        <dbReference type="ARBA" id="ARBA00022603"/>
    </source>
</evidence>
<feature type="binding site" evidence="7">
    <location>
        <position position="84"/>
    </location>
    <ligand>
        <name>S-adenosyl-L-methionine</name>
        <dbReference type="ChEBI" id="CHEBI:59789"/>
    </ligand>
</feature>
<evidence type="ECO:0000256" key="7">
    <source>
        <dbReference type="HAMAP-Rule" id="MF_01057"/>
    </source>
</evidence>
<protein>
    <recommendedName>
        <fullName evidence="7">tRNA (guanine-N(7)-)-methyltransferase</fullName>
        <ecNumber evidence="7">2.1.1.33</ecNumber>
    </recommendedName>
    <alternativeName>
        <fullName evidence="7">tRNA (guanine(46)-N(7))-methyltransferase</fullName>
    </alternativeName>
    <alternativeName>
        <fullName evidence="7">tRNA(m7G46)-methyltransferase</fullName>
    </alternativeName>
</protein>
<keyword evidence="12" id="KW-1185">Reference proteome</keyword>
<feature type="binding site" evidence="7">
    <location>
        <position position="134"/>
    </location>
    <ligand>
        <name>S-adenosyl-L-methionine</name>
        <dbReference type="ChEBI" id="CHEBI:59789"/>
    </ligand>
</feature>
<dbReference type="PANTHER" id="PTHR23417:SF14">
    <property type="entry name" value="PENTACOTRIPEPTIDE-REPEAT REGION OF PRORP DOMAIN-CONTAINING PROTEIN"/>
    <property type="match status" value="1"/>
</dbReference>
<feature type="binding site" evidence="7">
    <location>
        <position position="111"/>
    </location>
    <ligand>
        <name>S-adenosyl-L-methionine</name>
        <dbReference type="ChEBI" id="CHEBI:59789"/>
    </ligand>
</feature>
<evidence type="ECO:0000259" key="10">
    <source>
        <dbReference type="Pfam" id="PF02517"/>
    </source>
</evidence>
<comment type="caution">
    <text evidence="7">Lacks conserved residue(s) required for the propagation of feature annotation.</text>
</comment>
<keyword evidence="4 7" id="KW-0808">Transferase</keyword>
<comment type="pathway">
    <text evidence="7">tRNA modification; N(7)-methylguanine-tRNA biosynthesis.</text>
</comment>
<feature type="domain" description="CAAX prenyl protease 2/Lysostaphin resistance protein A-like" evidence="10">
    <location>
        <begin position="407"/>
        <end position="498"/>
    </location>
</feature>
<dbReference type="Proteomes" id="UP001321543">
    <property type="component" value="Chromosome"/>
</dbReference>
<feature type="binding site" evidence="7">
    <location>
        <begin position="206"/>
        <end position="209"/>
    </location>
    <ligand>
        <name>substrate</name>
    </ligand>
</feature>
<evidence type="ECO:0000256" key="5">
    <source>
        <dbReference type="ARBA" id="ARBA00022691"/>
    </source>
</evidence>
<keyword evidence="9" id="KW-0812">Transmembrane</keyword>
<feature type="compositionally biased region" description="Basic and acidic residues" evidence="8">
    <location>
        <begin position="271"/>
        <end position="283"/>
    </location>
</feature>
<evidence type="ECO:0000256" key="1">
    <source>
        <dbReference type="ARBA" id="ARBA00000142"/>
    </source>
</evidence>
<evidence type="ECO:0000256" key="9">
    <source>
        <dbReference type="SAM" id="Phobius"/>
    </source>
</evidence>
<evidence type="ECO:0000313" key="11">
    <source>
        <dbReference type="EMBL" id="BDZ38683.1"/>
    </source>
</evidence>
<feature type="binding site" evidence="7">
    <location>
        <position position="138"/>
    </location>
    <ligand>
        <name>substrate</name>
    </ligand>
</feature>
<dbReference type="InterPro" id="IPR029063">
    <property type="entry name" value="SAM-dependent_MTases_sf"/>
</dbReference>
<proteinExistence type="inferred from homology"/>
<dbReference type="PANTHER" id="PTHR23417">
    <property type="entry name" value="3-DEOXY-D-MANNO-OCTULOSONIC-ACID TRANSFERASE/TRNA GUANINE-N 7 - -METHYLTRANSFERASE"/>
    <property type="match status" value="1"/>
</dbReference>
<dbReference type="Pfam" id="PF02517">
    <property type="entry name" value="Rce1-like"/>
    <property type="match status" value="1"/>
</dbReference>
<keyword evidence="9" id="KW-1133">Transmembrane helix</keyword>
<gene>
    <name evidence="7" type="primary">trmB</name>
    <name evidence="11" type="ORF">GCM10025863_12970</name>
</gene>
<keyword evidence="6 7" id="KW-0819">tRNA processing</keyword>
<sequence length="517" mass="57643">MSFVRRSGRMSEGQERAFEELSSFYLIDVPRGIATTSVHPDARLDVAAAYGRSAPLIVEVGSGQGHAIVSAASARPDVDFLAVEVFRAGLARTMLDADNAGVRNLRLVEANAPEVLSPYLPEGAASEVWIFFSDPWHKKRHVKRRLIRAGFPATAAHALSDGGLLRLATDWEDYALQMREVLDDAPEFERAFDGEWAERFDGRVMTAFERKGIAKGREIRDLTYRRVPRGDLCRLATAGARPARMPGGAVVLRARLDVGRLGADRRRRRRGGPDRARDTENGHRVGGATAHLGHWGEAPSLAHARSGADRGGDADRARHLAGGTARQRRDAALHPRTRGAVLVPYVVSRYVFRDRAVSFPWRVHRRWNRWQWGWLAAVLVLGWLILPFYFITSGVYQNWPVVDSPELIARLFVGVGAVGIWDELFFICTVFALLRRHLPDMAANALQAIVFVSFLWELGYRAWGPVLTIPFALLQGWIFLRTHSLAYVVTVHLLFDAVVFAVLVHAHNPGLLPVFLI</sequence>
<feature type="binding site" evidence="7">
    <location>
        <position position="59"/>
    </location>
    <ligand>
        <name>S-adenosyl-L-methionine</name>
        <dbReference type="ChEBI" id="CHEBI:59789"/>
    </ligand>
</feature>
<keyword evidence="9" id="KW-0472">Membrane</keyword>
<dbReference type="EC" id="2.1.1.33" evidence="7"/>
<dbReference type="InterPro" id="IPR003675">
    <property type="entry name" value="Rce1/LyrA-like_dom"/>
</dbReference>
<feature type="compositionally biased region" description="Basic and acidic residues" evidence="8">
    <location>
        <begin position="306"/>
        <end position="318"/>
    </location>
</feature>
<feature type="transmembrane region" description="Helical" evidence="9">
    <location>
        <begin position="462"/>
        <end position="480"/>
    </location>
</feature>
<dbReference type="SUPFAM" id="SSF53335">
    <property type="entry name" value="S-adenosyl-L-methionine-dependent methyltransferases"/>
    <property type="match status" value="1"/>
</dbReference>
<keyword evidence="5 7" id="KW-0949">S-adenosyl-L-methionine</keyword>
<evidence type="ECO:0000256" key="2">
    <source>
        <dbReference type="ARBA" id="ARBA00003015"/>
    </source>
</evidence>
<evidence type="ECO:0000256" key="6">
    <source>
        <dbReference type="ARBA" id="ARBA00022694"/>
    </source>
</evidence>
<organism evidence="11 12">
    <name type="scientific">Microbacterium suwonense</name>
    <dbReference type="NCBI Taxonomy" id="683047"/>
    <lineage>
        <taxon>Bacteria</taxon>
        <taxon>Bacillati</taxon>
        <taxon>Actinomycetota</taxon>
        <taxon>Actinomycetes</taxon>
        <taxon>Micrococcales</taxon>
        <taxon>Microbacteriaceae</taxon>
        <taxon>Microbacterium</taxon>
    </lineage>
</organism>
<dbReference type="Gene3D" id="3.40.50.150">
    <property type="entry name" value="Vaccinia Virus protein VP39"/>
    <property type="match status" value="1"/>
</dbReference>
<feature type="transmembrane region" description="Helical" evidence="9">
    <location>
        <begin position="372"/>
        <end position="391"/>
    </location>
</feature>
<name>A0ABM8FSM4_9MICO</name>
<comment type="function">
    <text evidence="2 7">Catalyzes the formation of N(7)-methylguanine at position 46 (m7G46) in tRNA.</text>
</comment>
<feature type="transmembrane region" description="Helical" evidence="9">
    <location>
        <begin position="485"/>
        <end position="506"/>
    </location>
</feature>
<feature type="transmembrane region" description="Helical" evidence="9">
    <location>
        <begin position="441"/>
        <end position="456"/>
    </location>
</feature>
<dbReference type="HAMAP" id="MF_01057">
    <property type="entry name" value="tRNA_methyltr_TrmB"/>
    <property type="match status" value="1"/>
</dbReference>
<accession>A0ABM8FSM4</accession>
<dbReference type="PROSITE" id="PS51625">
    <property type="entry name" value="SAM_MT_TRMB"/>
    <property type="match status" value="1"/>
</dbReference>
<dbReference type="EMBL" id="AP027728">
    <property type="protein sequence ID" value="BDZ38683.1"/>
    <property type="molecule type" value="Genomic_DNA"/>
</dbReference>
<reference evidence="12" key="1">
    <citation type="journal article" date="2019" name="Int. J. Syst. Evol. Microbiol.">
        <title>The Global Catalogue of Microorganisms (GCM) 10K type strain sequencing project: providing services to taxonomists for standard genome sequencing and annotation.</title>
        <authorList>
            <consortium name="The Broad Institute Genomics Platform"/>
            <consortium name="The Broad Institute Genome Sequencing Center for Infectious Disease"/>
            <person name="Wu L."/>
            <person name="Ma J."/>
        </authorList>
    </citation>
    <scope>NUCLEOTIDE SEQUENCE [LARGE SCALE GENOMIC DNA]</scope>
    <source>
        <strain evidence="12">NBRC 106310</strain>
    </source>
</reference>
<feature type="region of interest" description="Disordered" evidence="8">
    <location>
        <begin position="263"/>
        <end position="332"/>
    </location>
</feature>
<feature type="transmembrane region" description="Helical" evidence="9">
    <location>
        <begin position="411"/>
        <end position="434"/>
    </location>
</feature>
<dbReference type="NCBIfam" id="TIGR00091">
    <property type="entry name" value="tRNA (guanosine(46)-N7)-methyltransferase TrmB"/>
    <property type="match status" value="1"/>
</dbReference>
<evidence type="ECO:0000256" key="8">
    <source>
        <dbReference type="SAM" id="MobiDB-lite"/>
    </source>
</evidence>
<evidence type="ECO:0000313" key="12">
    <source>
        <dbReference type="Proteomes" id="UP001321543"/>
    </source>
</evidence>
<comment type="similarity">
    <text evidence="7">Belongs to the class I-like SAM-binding methyltransferase superfamily. TrmB family.</text>
</comment>
<keyword evidence="3 7" id="KW-0489">Methyltransferase</keyword>
<feature type="binding site" evidence="7">
    <location>
        <position position="170"/>
    </location>
    <ligand>
        <name>substrate</name>
    </ligand>
</feature>
<comment type="catalytic activity">
    <reaction evidence="1 7">
        <text>guanosine(46) in tRNA + S-adenosyl-L-methionine = N(7)-methylguanosine(46) in tRNA + S-adenosyl-L-homocysteine</text>
        <dbReference type="Rhea" id="RHEA:42708"/>
        <dbReference type="Rhea" id="RHEA-COMP:10188"/>
        <dbReference type="Rhea" id="RHEA-COMP:10189"/>
        <dbReference type="ChEBI" id="CHEBI:57856"/>
        <dbReference type="ChEBI" id="CHEBI:59789"/>
        <dbReference type="ChEBI" id="CHEBI:74269"/>
        <dbReference type="ChEBI" id="CHEBI:74480"/>
        <dbReference type="EC" id="2.1.1.33"/>
    </reaction>
</comment>